<name>A0ABN9AKS5_9NEOB</name>
<evidence type="ECO:0000313" key="2">
    <source>
        <dbReference type="Proteomes" id="UP001162483"/>
    </source>
</evidence>
<accession>A0ABN9AKS5</accession>
<sequence>GAYLPQGKQGICLGRHFSGGQQQLSGVQRRCPQKKGWQKRHTQHRDQVGSERGCGLLDGVCRA</sequence>
<keyword evidence="2" id="KW-1185">Reference proteome</keyword>
<organism evidence="1 2">
    <name type="scientific">Staurois parvus</name>
    <dbReference type="NCBI Taxonomy" id="386267"/>
    <lineage>
        <taxon>Eukaryota</taxon>
        <taxon>Metazoa</taxon>
        <taxon>Chordata</taxon>
        <taxon>Craniata</taxon>
        <taxon>Vertebrata</taxon>
        <taxon>Euteleostomi</taxon>
        <taxon>Amphibia</taxon>
        <taxon>Batrachia</taxon>
        <taxon>Anura</taxon>
        <taxon>Neobatrachia</taxon>
        <taxon>Ranoidea</taxon>
        <taxon>Ranidae</taxon>
        <taxon>Staurois</taxon>
    </lineage>
</organism>
<gene>
    <name evidence="1" type="ORF">SPARVUS_LOCUS988788</name>
</gene>
<comment type="caution">
    <text evidence="1">The sequence shown here is derived from an EMBL/GenBank/DDBJ whole genome shotgun (WGS) entry which is preliminary data.</text>
</comment>
<dbReference type="Proteomes" id="UP001162483">
    <property type="component" value="Unassembled WGS sequence"/>
</dbReference>
<evidence type="ECO:0000313" key="1">
    <source>
        <dbReference type="EMBL" id="CAI9536158.1"/>
    </source>
</evidence>
<reference evidence="1" key="1">
    <citation type="submission" date="2023-05" db="EMBL/GenBank/DDBJ databases">
        <authorList>
            <person name="Stuckert A."/>
        </authorList>
    </citation>
    <scope>NUCLEOTIDE SEQUENCE</scope>
</reference>
<dbReference type="EMBL" id="CATNWA010000303">
    <property type="protein sequence ID" value="CAI9536158.1"/>
    <property type="molecule type" value="Genomic_DNA"/>
</dbReference>
<proteinExistence type="predicted"/>
<feature type="non-terminal residue" evidence="1">
    <location>
        <position position="1"/>
    </location>
</feature>
<protein>
    <submittedName>
        <fullName evidence="1">Uncharacterized protein</fullName>
    </submittedName>
</protein>